<dbReference type="SUPFAM" id="SSF46689">
    <property type="entry name" value="Homeodomain-like"/>
    <property type="match status" value="1"/>
</dbReference>
<evidence type="ECO:0008006" key="3">
    <source>
        <dbReference type="Google" id="ProtNLM"/>
    </source>
</evidence>
<sequence>MRGPKPAVVELSEREQVELEALVCRHGTPQQIAQRGRMILLTAQGQNNGQIARELRVSVDTVRCWRMRWIGWQRLTLDDFSIIERLSDTPRPGRPSQITAEQFCQMMTLACEQPKERPISHWTGRGIAEEMMQRGIIKYISPRHASRLLKKGTSNLI</sequence>
<keyword evidence="2" id="KW-1185">Reference proteome</keyword>
<dbReference type="Pfam" id="PF13565">
    <property type="entry name" value="HTH_32"/>
    <property type="match status" value="1"/>
</dbReference>
<dbReference type="Proteomes" id="UP000654345">
    <property type="component" value="Unassembled WGS sequence"/>
</dbReference>
<accession>A0ABQ3UXM0</accession>
<evidence type="ECO:0000313" key="2">
    <source>
        <dbReference type="Proteomes" id="UP000654345"/>
    </source>
</evidence>
<name>A0ABQ3UXM0_9CHLR</name>
<proteinExistence type="predicted"/>
<gene>
    <name evidence="1" type="ORF">KSB_60710</name>
</gene>
<evidence type="ECO:0000313" key="1">
    <source>
        <dbReference type="EMBL" id="GHO57596.1"/>
    </source>
</evidence>
<reference evidence="1 2" key="1">
    <citation type="journal article" date="2021" name="Int. J. Syst. Evol. Microbiol.">
        <title>Reticulibacter mediterranei gen. nov., sp. nov., within the new family Reticulibacteraceae fam. nov., and Ktedonospora formicarum gen. nov., sp. nov., Ktedonobacter robiniae sp. nov., Dictyobacter formicarum sp. nov. and Dictyobacter arantiisoli sp. nov., belonging to the class Ktedonobacteria.</title>
        <authorList>
            <person name="Yabe S."/>
            <person name="Zheng Y."/>
            <person name="Wang C.M."/>
            <person name="Sakai Y."/>
            <person name="Abe K."/>
            <person name="Yokota A."/>
            <person name="Donadio S."/>
            <person name="Cavaletti L."/>
            <person name="Monciardini P."/>
        </authorList>
    </citation>
    <scope>NUCLEOTIDE SEQUENCE [LARGE SCALE GENOMIC DNA]</scope>
    <source>
        <strain evidence="1 2">SOSP1-30</strain>
    </source>
</reference>
<dbReference type="InterPro" id="IPR009057">
    <property type="entry name" value="Homeodomain-like_sf"/>
</dbReference>
<protein>
    <recommendedName>
        <fullName evidence="3">Transposase</fullName>
    </recommendedName>
</protein>
<dbReference type="RefSeq" id="WP_236038480.1">
    <property type="nucleotide sequence ID" value="NZ_BNJG01000002.1"/>
</dbReference>
<organism evidence="1 2">
    <name type="scientific">Ktedonobacter robiniae</name>
    <dbReference type="NCBI Taxonomy" id="2778365"/>
    <lineage>
        <taxon>Bacteria</taxon>
        <taxon>Bacillati</taxon>
        <taxon>Chloroflexota</taxon>
        <taxon>Ktedonobacteria</taxon>
        <taxon>Ktedonobacterales</taxon>
        <taxon>Ktedonobacteraceae</taxon>
        <taxon>Ktedonobacter</taxon>
    </lineage>
</organism>
<comment type="caution">
    <text evidence="1">The sequence shown here is derived from an EMBL/GenBank/DDBJ whole genome shotgun (WGS) entry which is preliminary data.</text>
</comment>
<dbReference type="EMBL" id="BNJG01000002">
    <property type="protein sequence ID" value="GHO57596.1"/>
    <property type="molecule type" value="Genomic_DNA"/>
</dbReference>